<evidence type="ECO:0000259" key="3">
    <source>
        <dbReference type="SMART" id="SM01287"/>
    </source>
</evidence>
<dbReference type="PANTHER" id="PTHR45849">
    <property type="entry name" value="FACT COMPLEX SUBUNIT SSRP1"/>
    <property type="match status" value="1"/>
</dbReference>
<dbReference type="OrthoDB" id="75754at2759"/>
<dbReference type="SMART" id="SM01287">
    <property type="entry name" value="Rtt106"/>
    <property type="match status" value="1"/>
</dbReference>
<dbReference type="GO" id="GO:0042393">
    <property type="term" value="F:histone binding"/>
    <property type="evidence" value="ECO:0007669"/>
    <property type="project" value="TreeGrafter"/>
</dbReference>
<sequence length="968" mass="106667">MDNAVLRPTVSELDLSDSKVLLNLVDATDTSGSAVSFPDMAQGSFEADMLSHGTLIAPGIHNDKKKRGEEEEKEEEEEEAGRQSVIPWMCYKTLRSDFDILKFTAAYHAAISLSAEYEKLSQRYQQQRLLSSNRDQPPDKVVKVQLNALNLQPGGLLEQNQPRGDEWLLQCGGTHRDLPECVPEGSNSGSAAIESFGPKVDDETDNLFGKSILGVGSSCDTGEGGVVGVEDDTCSQHPYESHRLFKSHPHPRDPYPPVIPKPVKHPKRPSYILDAEGQKQSLTSTGPLPHPSTWTFQLGSHFTPVVNNTLTVTCENCLRQFKMSAPDRLDVLDRHQAEYCRTLKQQKWQRWFLVVEKLSGHGVVGRKHWRMVRKRCLRGVYQLLSRSINWTMDILVELSQFVQALLVDERSLGRNAGRFVAEEEEDGVVSSVLQGCESWYSPLRSHDPQEEEEDDVFFDAVESMDCYDDDDNGDEEMDEGIAQFFNKPAATNTTTPTTATTTTTGAGVTVADAPIGPSIYSTNPLSFLHPVRKKLVLSLHKSHIALASATSATEIVFKAPYESLYRVVAVPFLERATKHTALILFFRHSAFAAGGGAKDAIWAVPLPDDGKDFSLQVHTPHLGLVGLSQDLRITTLSKEQPPLAFVNPPTVTGPTKRPDHIFLSILSYFLKYNDISKTGNVMDRITPNPTPAHPHFSAHLKSNQGTIYLLPTGILFAFRKPVLFLRAAAIEAVGIHSVLTRTFDFEIVMDTTTPSSDGNGNGGRDNGRYESRRGATVEDLDGIPPENKDGRRAIGFGMVDTKEFTRMEEWIKKAGIRDRSMSEDLKAKDKAPVVAGSGKKRERAAEGGDGEEEEEEEGGSAQKAAKGEHDGGADEDSDDEDDDDFAPESEDELMEEYDSNAEGSDSDGGGGDDGEEVEESGKKSKKAAGAARRKPVQKKVQEEEEDVDLDEESLGEDSDEDEDEDEED</sequence>
<feature type="region of interest" description="Disordered" evidence="2">
    <location>
        <begin position="821"/>
        <end position="968"/>
    </location>
</feature>
<evidence type="ECO:0000256" key="2">
    <source>
        <dbReference type="SAM" id="MobiDB-lite"/>
    </source>
</evidence>
<feature type="compositionally biased region" description="Acidic residues" evidence="2">
    <location>
        <begin position="848"/>
        <end position="858"/>
    </location>
</feature>
<dbReference type="PANTHER" id="PTHR45849:SF3">
    <property type="entry name" value="HISTONE CHAPERONE RTT106"/>
    <property type="match status" value="1"/>
</dbReference>
<reference evidence="4" key="1">
    <citation type="journal article" date="2020" name="Fungal Divers.">
        <title>Resolving the Mortierellaceae phylogeny through synthesis of multi-gene phylogenetics and phylogenomics.</title>
        <authorList>
            <person name="Vandepol N."/>
            <person name="Liber J."/>
            <person name="Desiro A."/>
            <person name="Na H."/>
            <person name="Kennedy M."/>
            <person name="Barry K."/>
            <person name="Grigoriev I.V."/>
            <person name="Miller A.N."/>
            <person name="O'Donnell K."/>
            <person name="Stajich J.E."/>
            <person name="Bonito G."/>
        </authorList>
    </citation>
    <scope>NUCLEOTIDE SEQUENCE</scope>
    <source>
        <strain evidence="4">NVP60</strain>
    </source>
</reference>
<evidence type="ECO:0000313" key="5">
    <source>
        <dbReference type="Proteomes" id="UP000823405"/>
    </source>
</evidence>
<evidence type="ECO:0000256" key="1">
    <source>
        <dbReference type="ARBA" id="ARBA00006159"/>
    </source>
</evidence>
<feature type="domain" description="Histone chaperone RTT106/FACT complex subunit SPT16-like middle" evidence="3">
    <location>
        <begin position="693"/>
        <end position="821"/>
    </location>
</feature>
<dbReference type="Gene3D" id="2.30.29.30">
    <property type="entry name" value="Pleckstrin-homology domain (PH domain)/Phosphotyrosine-binding domain (PTB)"/>
    <property type="match status" value="1"/>
</dbReference>
<comment type="caution">
    <text evidence="4">The sequence shown here is derived from an EMBL/GenBank/DDBJ whole genome shotgun (WGS) entry which is preliminary data.</text>
</comment>
<dbReference type="Pfam" id="PF08512">
    <property type="entry name" value="Rttp106-like_middle"/>
    <property type="match status" value="1"/>
</dbReference>
<dbReference type="EMBL" id="JAAAIN010000027">
    <property type="protein sequence ID" value="KAG0322495.1"/>
    <property type="molecule type" value="Genomic_DNA"/>
</dbReference>
<gene>
    <name evidence="4" type="ORF">BGZ97_006065</name>
</gene>
<feature type="compositionally biased region" description="Acidic residues" evidence="2">
    <location>
        <begin position="942"/>
        <end position="968"/>
    </location>
</feature>
<evidence type="ECO:0000313" key="4">
    <source>
        <dbReference type="EMBL" id="KAG0322495.1"/>
    </source>
</evidence>
<dbReference type="InterPro" id="IPR013719">
    <property type="entry name" value="RTT106/SPT16-like_middle_dom"/>
</dbReference>
<dbReference type="InterPro" id="IPR011993">
    <property type="entry name" value="PH-like_dom_sf"/>
</dbReference>
<dbReference type="InterPro" id="IPR050454">
    <property type="entry name" value="RTT106/SSRP1_HistChap/FACT"/>
</dbReference>
<dbReference type="GO" id="GO:0031491">
    <property type="term" value="F:nucleosome binding"/>
    <property type="evidence" value="ECO:0007669"/>
    <property type="project" value="TreeGrafter"/>
</dbReference>
<dbReference type="Proteomes" id="UP000823405">
    <property type="component" value="Unassembled WGS sequence"/>
</dbReference>
<feature type="region of interest" description="Disordered" evidence="2">
    <location>
        <begin position="56"/>
        <end position="81"/>
    </location>
</feature>
<accession>A0A9P6RNE9</accession>
<comment type="similarity">
    <text evidence="1">Belongs to the RTT106 family.</text>
</comment>
<protein>
    <recommendedName>
        <fullName evidence="3">Histone chaperone RTT106/FACT complex subunit SPT16-like middle domain-containing protein</fullName>
    </recommendedName>
</protein>
<dbReference type="AlphaFoldDB" id="A0A9P6RNE9"/>
<feature type="compositionally biased region" description="Basic and acidic residues" evidence="2">
    <location>
        <begin position="765"/>
        <end position="776"/>
    </location>
</feature>
<feature type="region of interest" description="Disordered" evidence="2">
    <location>
        <begin position="751"/>
        <end position="794"/>
    </location>
</feature>
<dbReference type="SUPFAM" id="SSF50729">
    <property type="entry name" value="PH domain-like"/>
    <property type="match status" value="1"/>
</dbReference>
<proteinExistence type="inferred from homology"/>
<name>A0A9P6RNE9_9FUNG</name>
<feature type="compositionally biased region" description="Basic residues" evidence="2">
    <location>
        <begin position="923"/>
        <end position="937"/>
    </location>
</feature>
<organism evidence="4 5">
    <name type="scientific">Linnemannia gamsii</name>
    <dbReference type="NCBI Taxonomy" id="64522"/>
    <lineage>
        <taxon>Eukaryota</taxon>
        <taxon>Fungi</taxon>
        <taxon>Fungi incertae sedis</taxon>
        <taxon>Mucoromycota</taxon>
        <taxon>Mortierellomycotina</taxon>
        <taxon>Mortierellomycetes</taxon>
        <taxon>Mortierellales</taxon>
        <taxon>Mortierellaceae</taxon>
        <taxon>Linnemannia</taxon>
    </lineage>
</organism>
<keyword evidence="5" id="KW-1185">Reference proteome</keyword>
<feature type="compositionally biased region" description="Acidic residues" evidence="2">
    <location>
        <begin position="873"/>
        <end position="899"/>
    </location>
</feature>
<feature type="compositionally biased region" description="Basic and acidic residues" evidence="2">
    <location>
        <begin position="821"/>
        <end position="831"/>
    </location>
</feature>